<feature type="domain" description="DUF4218" evidence="1">
    <location>
        <begin position="1"/>
        <end position="56"/>
    </location>
</feature>
<dbReference type="Proteomes" id="UP001558713">
    <property type="component" value="Unassembled WGS sequence"/>
</dbReference>
<proteinExistence type="predicted"/>
<dbReference type="EMBL" id="JBANAX010000050">
    <property type="protein sequence ID" value="KAL1224624.1"/>
    <property type="molecule type" value="Genomic_DNA"/>
</dbReference>
<dbReference type="PANTHER" id="PTHR48258:SF3">
    <property type="entry name" value="FK506-BINDING PROTEIN 4-LIKE ISOFORM X1"/>
    <property type="match status" value="1"/>
</dbReference>
<keyword evidence="3" id="KW-1185">Reference proteome</keyword>
<reference evidence="2 3" key="1">
    <citation type="submission" date="2024-04" db="EMBL/GenBank/DDBJ databases">
        <title>Genome assembly C_amara_ONT_v2.</title>
        <authorList>
            <person name="Yant L."/>
            <person name="Moore C."/>
            <person name="Slenker M."/>
        </authorList>
    </citation>
    <scope>NUCLEOTIDE SEQUENCE [LARGE SCALE GENOMIC DNA]</scope>
    <source>
        <tissue evidence="2">Leaf</tissue>
    </source>
</reference>
<dbReference type="PANTHER" id="PTHR48258">
    <property type="entry name" value="DUF4218 DOMAIN-CONTAINING PROTEIN-RELATED"/>
    <property type="match status" value="1"/>
</dbReference>
<name>A0ABD1C580_CARAN</name>
<evidence type="ECO:0000259" key="1">
    <source>
        <dbReference type="Pfam" id="PF13960"/>
    </source>
</evidence>
<dbReference type="InterPro" id="IPR025452">
    <property type="entry name" value="DUF4218"/>
</dbReference>
<accession>A0ABD1C580</accession>
<dbReference type="Pfam" id="PF13960">
    <property type="entry name" value="DUF4218"/>
    <property type="match status" value="1"/>
</dbReference>
<evidence type="ECO:0000313" key="2">
    <source>
        <dbReference type="EMBL" id="KAL1224624.1"/>
    </source>
</evidence>
<evidence type="ECO:0000313" key="3">
    <source>
        <dbReference type="Proteomes" id="UP001558713"/>
    </source>
</evidence>
<gene>
    <name evidence="2" type="ORF">V5N11_000953</name>
</gene>
<organism evidence="2 3">
    <name type="scientific">Cardamine amara subsp. amara</name>
    <dbReference type="NCBI Taxonomy" id="228776"/>
    <lineage>
        <taxon>Eukaryota</taxon>
        <taxon>Viridiplantae</taxon>
        <taxon>Streptophyta</taxon>
        <taxon>Embryophyta</taxon>
        <taxon>Tracheophyta</taxon>
        <taxon>Spermatophyta</taxon>
        <taxon>Magnoliopsida</taxon>
        <taxon>eudicotyledons</taxon>
        <taxon>Gunneridae</taxon>
        <taxon>Pentapetalae</taxon>
        <taxon>rosids</taxon>
        <taxon>malvids</taxon>
        <taxon>Brassicales</taxon>
        <taxon>Brassicaceae</taxon>
        <taxon>Cardamineae</taxon>
        <taxon>Cardamine</taxon>
    </lineage>
</organism>
<protein>
    <recommendedName>
        <fullName evidence="1">DUF4218 domain-containing protein</fullName>
    </recommendedName>
</protein>
<comment type="caution">
    <text evidence="2">The sequence shown here is derived from an EMBL/GenBank/DDBJ whole genome shotgun (WGS) entry which is preliminary data.</text>
</comment>
<dbReference type="AlphaFoldDB" id="A0ABD1C580"/>
<sequence length="112" mass="13260">MYPFERYMFHLKRKVKNLSKVEGSIVAQSVNEEASQFAEYYFPSDVQTKSRRPARHDDRNERAMYPVVVPELFSQVGRVSGKRKKRKLSEEECSHLHKYIVTNCEAIAEYER</sequence>